<feature type="chain" id="PRO_5029915892" evidence="2">
    <location>
        <begin position="19"/>
        <end position="130"/>
    </location>
</feature>
<protein>
    <submittedName>
        <fullName evidence="3">Uncharacterized protein</fullName>
    </submittedName>
</protein>
<gene>
    <name evidence="3" type="ORF">EB796_020386</name>
</gene>
<feature type="region of interest" description="Disordered" evidence="1">
    <location>
        <begin position="29"/>
        <end position="90"/>
    </location>
</feature>
<dbReference type="EMBL" id="VXIV02003070">
    <property type="protein sequence ID" value="KAF6021303.1"/>
    <property type="molecule type" value="Genomic_DNA"/>
</dbReference>
<evidence type="ECO:0000256" key="2">
    <source>
        <dbReference type="SAM" id="SignalP"/>
    </source>
</evidence>
<keyword evidence="4" id="KW-1185">Reference proteome</keyword>
<accession>A0A7J7J5C1</accession>
<dbReference type="AlphaFoldDB" id="A0A7J7J5C1"/>
<dbReference type="Proteomes" id="UP000593567">
    <property type="component" value="Unassembled WGS sequence"/>
</dbReference>
<evidence type="ECO:0000256" key="1">
    <source>
        <dbReference type="SAM" id="MobiDB-lite"/>
    </source>
</evidence>
<name>A0A7J7J5C1_BUGNE</name>
<proteinExistence type="predicted"/>
<keyword evidence="2" id="KW-0732">Signal</keyword>
<reference evidence="3" key="1">
    <citation type="submission" date="2020-06" db="EMBL/GenBank/DDBJ databases">
        <title>Draft genome of Bugula neritina, a colonial animal packing powerful symbionts and potential medicines.</title>
        <authorList>
            <person name="Rayko M."/>
        </authorList>
    </citation>
    <scope>NUCLEOTIDE SEQUENCE [LARGE SCALE GENOMIC DNA]</scope>
    <source>
        <strain evidence="3">Kwan_BN1</strain>
    </source>
</reference>
<feature type="compositionally biased region" description="Polar residues" evidence="1">
    <location>
        <begin position="70"/>
        <end position="85"/>
    </location>
</feature>
<organism evidence="3 4">
    <name type="scientific">Bugula neritina</name>
    <name type="common">Brown bryozoan</name>
    <name type="synonym">Sertularia neritina</name>
    <dbReference type="NCBI Taxonomy" id="10212"/>
    <lineage>
        <taxon>Eukaryota</taxon>
        <taxon>Metazoa</taxon>
        <taxon>Spiralia</taxon>
        <taxon>Lophotrochozoa</taxon>
        <taxon>Bryozoa</taxon>
        <taxon>Gymnolaemata</taxon>
        <taxon>Cheilostomatida</taxon>
        <taxon>Flustrina</taxon>
        <taxon>Buguloidea</taxon>
        <taxon>Bugulidae</taxon>
        <taxon>Bugula</taxon>
    </lineage>
</organism>
<comment type="caution">
    <text evidence="3">The sequence shown here is derived from an EMBL/GenBank/DDBJ whole genome shotgun (WGS) entry which is preliminary data.</text>
</comment>
<feature type="compositionally biased region" description="Basic and acidic residues" evidence="1">
    <location>
        <begin position="53"/>
        <end position="66"/>
    </location>
</feature>
<evidence type="ECO:0000313" key="3">
    <source>
        <dbReference type="EMBL" id="KAF6021303.1"/>
    </source>
</evidence>
<sequence>MEFRLLAVGMLFTMLFKAKQVEENLLANDHDVPTTPPQEVQQNGHANSGYSVESERKSLSSVHEGEDMIESTNDTTPLLGSQNSGYGAMAEVSTPNQSLDLVTSVSPSTTESSKKNTYGALTLLWQCLYH</sequence>
<feature type="compositionally biased region" description="Polar residues" evidence="1">
    <location>
        <begin position="37"/>
        <end position="51"/>
    </location>
</feature>
<evidence type="ECO:0000313" key="4">
    <source>
        <dbReference type="Proteomes" id="UP000593567"/>
    </source>
</evidence>
<feature type="signal peptide" evidence="2">
    <location>
        <begin position="1"/>
        <end position="18"/>
    </location>
</feature>